<keyword evidence="1" id="KW-0472">Membrane</keyword>
<proteinExistence type="predicted"/>
<dbReference type="SUPFAM" id="SSF51905">
    <property type="entry name" value="FAD/NAD(P)-binding domain"/>
    <property type="match status" value="1"/>
</dbReference>
<evidence type="ECO:0000313" key="4">
    <source>
        <dbReference type="Proteomes" id="UP001172083"/>
    </source>
</evidence>
<sequence length="378" mass="42305">MLSFWEKRSLTSYNYIVIGGGIVGLSTAISIRERCPEAKILVLERGVFPSGASTKNAGFACFGSLTELMYDIKNMGEEQTLTLVRERWLGLRQLRARLGEENIDYQNHGGYELLRENELDALNSLEEINRMLAPLFETDVFTERKDFIASFGFNRHVIKSIIYNPFEGQIDTGKMMASLMAFARSAGIDLLTGAEVISFEEKSNGVEIQVKNLQNLEPICFQSDYLAICTNAFARSLLPALKLNPGRGQVLITSPIKGLTFKGVFHFDQGYYYFRNLGERIIFGGGRNLDFQGETSEEFGITRLIMDNLLQKLKEIIIPTKDFAVEHQWSGIMAFGENKMPLLEKISDRVVVGVRLGGMGVAIGSRLGDHICELIVPT</sequence>
<protein>
    <submittedName>
        <fullName evidence="3">FAD-dependent oxidoreductase</fullName>
        <ecNumber evidence="3">1.-.-.-</ecNumber>
    </submittedName>
</protein>
<dbReference type="InterPro" id="IPR036188">
    <property type="entry name" value="FAD/NAD-bd_sf"/>
</dbReference>
<organism evidence="3 4">
    <name type="scientific">Agaribacillus aureus</name>
    <dbReference type="NCBI Taxonomy" id="3051825"/>
    <lineage>
        <taxon>Bacteria</taxon>
        <taxon>Pseudomonadati</taxon>
        <taxon>Bacteroidota</taxon>
        <taxon>Cytophagia</taxon>
        <taxon>Cytophagales</taxon>
        <taxon>Splendidivirgaceae</taxon>
        <taxon>Agaribacillus</taxon>
    </lineage>
</organism>
<dbReference type="Gene3D" id="3.50.50.60">
    <property type="entry name" value="FAD/NAD(P)-binding domain"/>
    <property type="match status" value="1"/>
</dbReference>
<dbReference type="EMBL" id="JAUJEB010000001">
    <property type="protein sequence ID" value="MDN5212503.1"/>
    <property type="molecule type" value="Genomic_DNA"/>
</dbReference>
<dbReference type="Gene3D" id="3.30.9.10">
    <property type="entry name" value="D-Amino Acid Oxidase, subunit A, domain 2"/>
    <property type="match status" value="1"/>
</dbReference>
<dbReference type="Proteomes" id="UP001172083">
    <property type="component" value="Unassembled WGS sequence"/>
</dbReference>
<keyword evidence="3" id="KW-0560">Oxidoreductase</keyword>
<feature type="transmembrane region" description="Helical" evidence="1">
    <location>
        <begin position="12"/>
        <end position="31"/>
    </location>
</feature>
<comment type="caution">
    <text evidence="3">The sequence shown here is derived from an EMBL/GenBank/DDBJ whole genome shotgun (WGS) entry which is preliminary data.</text>
</comment>
<gene>
    <name evidence="3" type="ORF">QQ020_10625</name>
</gene>
<keyword evidence="4" id="KW-1185">Reference proteome</keyword>
<dbReference type="PANTHER" id="PTHR13847:SF281">
    <property type="entry name" value="FAD DEPENDENT OXIDOREDUCTASE DOMAIN-CONTAINING PROTEIN"/>
    <property type="match status" value="1"/>
</dbReference>
<dbReference type="EC" id="1.-.-.-" evidence="3"/>
<dbReference type="GO" id="GO:0016491">
    <property type="term" value="F:oxidoreductase activity"/>
    <property type="evidence" value="ECO:0007669"/>
    <property type="project" value="UniProtKB-KW"/>
</dbReference>
<dbReference type="Pfam" id="PF01266">
    <property type="entry name" value="DAO"/>
    <property type="match status" value="1"/>
</dbReference>
<feature type="domain" description="FAD dependent oxidoreductase" evidence="2">
    <location>
        <begin position="15"/>
        <end position="374"/>
    </location>
</feature>
<accession>A0ABT8L457</accession>
<keyword evidence="1" id="KW-1133">Transmembrane helix</keyword>
<dbReference type="RefSeq" id="WP_346757821.1">
    <property type="nucleotide sequence ID" value="NZ_JAUJEB010000001.1"/>
</dbReference>
<reference evidence="3" key="1">
    <citation type="submission" date="2023-06" db="EMBL/GenBank/DDBJ databases">
        <title>Genomic of Agaribacillus aureum.</title>
        <authorList>
            <person name="Wang G."/>
        </authorList>
    </citation>
    <scope>NUCLEOTIDE SEQUENCE</scope>
    <source>
        <strain evidence="3">BMA12</strain>
    </source>
</reference>
<dbReference type="InterPro" id="IPR006076">
    <property type="entry name" value="FAD-dep_OxRdtase"/>
</dbReference>
<evidence type="ECO:0000259" key="2">
    <source>
        <dbReference type="Pfam" id="PF01266"/>
    </source>
</evidence>
<keyword evidence="1" id="KW-0812">Transmembrane</keyword>
<dbReference type="PANTHER" id="PTHR13847">
    <property type="entry name" value="SARCOSINE DEHYDROGENASE-RELATED"/>
    <property type="match status" value="1"/>
</dbReference>
<evidence type="ECO:0000256" key="1">
    <source>
        <dbReference type="SAM" id="Phobius"/>
    </source>
</evidence>
<evidence type="ECO:0000313" key="3">
    <source>
        <dbReference type="EMBL" id="MDN5212503.1"/>
    </source>
</evidence>
<name>A0ABT8L457_9BACT</name>